<keyword evidence="8" id="KW-0406">Ion transport</keyword>
<evidence type="ECO:0000256" key="3">
    <source>
        <dbReference type="ARBA" id="ARBA00022475"/>
    </source>
</evidence>
<evidence type="ECO:0000256" key="4">
    <source>
        <dbReference type="ARBA" id="ARBA00022496"/>
    </source>
</evidence>
<evidence type="ECO:0000256" key="6">
    <source>
        <dbReference type="ARBA" id="ARBA00022840"/>
    </source>
</evidence>
<evidence type="ECO:0000256" key="2">
    <source>
        <dbReference type="ARBA" id="ARBA00022448"/>
    </source>
</evidence>
<dbReference type="InterPro" id="IPR003439">
    <property type="entry name" value="ABC_transporter-like_ATP-bd"/>
</dbReference>
<dbReference type="InterPro" id="IPR051535">
    <property type="entry name" value="Siderophore_ABC-ATPase"/>
</dbReference>
<evidence type="ECO:0000256" key="9">
    <source>
        <dbReference type="ARBA" id="ARBA00023136"/>
    </source>
</evidence>
<dbReference type="InterPro" id="IPR027417">
    <property type="entry name" value="P-loop_NTPase"/>
</dbReference>
<dbReference type="SMART" id="SM00382">
    <property type="entry name" value="AAA"/>
    <property type="match status" value="1"/>
</dbReference>
<dbReference type="InterPro" id="IPR003593">
    <property type="entry name" value="AAA+_ATPase"/>
</dbReference>
<dbReference type="EMBL" id="CP095073">
    <property type="protein sequence ID" value="UOQ42587.1"/>
    <property type="molecule type" value="Genomic_DNA"/>
</dbReference>
<gene>
    <name evidence="11" type="ORF">MUN89_11400</name>
</gene>
<keyword evidence="7" id="KW-0408">Iron</keyword>
<keyword evidence="5" id="KW-0547">Nucleotide-binding</keyword>
<keyword evidence="6 11" id="KW-0067">ATP-binding</keyword>
<evidence type="ECO:0000259" key="10">
    <source>
        <dbReference type="PROSITE" id="PS50893"/>
    </source>
</evidence>
<dbReference type="Gene3D" id="3.40.50.300">
    <property type="entry name" value="P-loop containing nucleotide triphosphate hydrolases"/>
    <property type="match status" value="1"/>
</dbReference>
<accession>A0ABY4EGM2</accession>
<reference evidence="11 12" key="1">
    <citation type="submission" date="2022-04" db="EMBL/GenBank/DDBJ databases">
        <title>Halobacillus sp. isolated from saltern.</title>
        <authorList>
            <person name="Won M."/>
            <person name="Lee C.-M."/>
            <person name="Woen H.-Y."/>
            <person name="Kwon S.-W."/>
        </authorList>
    </citation>
    <scope>NUCLEOTIDE SEQUENCE [LARGE SCALE GENOMIC DNA]</scope>
    <source>
        <strain evidence="11 12">SSBR10-3</strain>
    </source>
</reference>
<organism evidence="11 12">
    <name type="scientific">Halobacillus salinarum</name>
    <dbReference type="NCBI Taxonomy" id="2932257"/>
    <lineage>
        <taxon>Bacteria</taxon>
        <taxon>Bacillati</taxon>
        <taxon>Bacillota</taxon>
        <taxon>Bacilli</taxon>
        <taxon>Bacillales</taxon>
        <taxon>Bacillaceae</taxon>
        <taxon>Halobacillus</taxon>
    </lineage>
</organism>
<evidence type="ECO:0000256" key="8">
    <source>
        <dbReference type="ARBA" id="ARBA00023065"/>
    </source>
</evidence>
<dbReference type="CDD" id="cd03214">
    <property type="entry name" value="ABC_Iron-Siderophores_B12_Hemin"/>
    <property type="match status" value="1"/>
</dbReference>
<sequence length="276" mass="31326">MDILKAVDIETRYDNHSVFTQLNLRIPEGKVTTLIGPNGCGKSTLLKTMGRILKHTYGQVYLQSKELHTLPTKQVAQMLSLLPQQPEAPGELTVEELVSYGRYPHRKNMNKLTRKDKEVIEWAMNITRIHTFRNRKLATLSGGQGQKVWLAMALAQETKILLLDEPTTYLDMAHQLEVLEIIKHLNEAHHCTVVMVLHDINQAARFSHEIVAMKNGEIITTGTPKEIIHSEVLEKVFHIHARTMIDPYNGAPVCFGYESALQENTSETDIEKESIK</sequence>
<dbReference type="Proteomes" id="UP000831787">
    <property type="component" value="Chromosome"/>
</dbReference>
<name>A0ABY4EGM2_9BACI</name>
<evidence type="ECO:0000256" key="7">
    <source>
        <dbReference type="ARBA" id="ARBA00023004"/>
    </source>
</evidence>
<evidence type="ECO:0000256" key="5">
    <source>
        <dbReference type="ARBA" id="ARBA00022741"/>
    </source>
</evidence>
<keyword evidence="9" id="KW-0472">Membrane</keyword>
<dbReference type="PANTHER" id="PTHR42771">
    <property type="entry name" value="IRON(3+)-HYDROXAMATE IMPORT ATP-BINDING PROTEIN FHUC"/>
    <property type="match status" value="1"/>
</dbReference>
<dbReference type="Pfam" id="PF00005">
    <property type="entry name" value="ABC_tran"/>
    <property type="match status" value="1"/>
</dbReference>
<protein>
    <submittedName>
        <fullName evidence="11">ABC transporter ATP-binding protein</fullName>
    </submittedName>
</protein>
<evidence type="ECO:0000313" key="12">
    <source>
        <dbReference type="Proteomes" id="UP000831787"/>
    </source>
</evidence>
<dbReference type="PROSITE" id="PS50893">
    <property type="entry name" value="ABC_TRANSPORTER_2"/>
    <property type="match status" value="1"/>
</dbReference>
<dbReference type="GO" id="GO:0005524">
    <property type="term" value="F:ATP binding"/>
    <property type="evidence" value="ECO:0007669"/>
    <property type="project" value="UniProtKB-KW"/>
</dbReference>
<keyword evidence="3" id="KW-1003">Cell membrane</keyword>
<dbReference type="RefSeq" id="WP_244707819.1">
    <property type="nucleotide sequence ID" value="NZ_CP095073.1"/>
</dbReference>
<keyword evidence="4" id="KW-0410">Iron transport</keyword>
<feature type="domain" description="ABC transporter" evidence="10">
    <location>
        <begin position="4"/>
        <end position="240"/>
    </location>
</feature>
<dbReference type="PANTHER" id="PTHR42771:SF4">
    <property type="entry name" value="IRON(3+)-HYDROXAMATE IMPORT ATP-BINDING PROTEIN FHUC"/>
    <property type="match status" value="1"/>
</dbReference>
<proteinExistence type="predicted"/>
<keyword evidence="12" id="KW-1185">Reference proteome</keyword>
<evidence type="ECO:0000313" key="11">
    <source>
        <dbReference type="EMBL" id="UOQ42587.1"/>
    </source>
</evidence>
<keyword evidence="2" id="KW-0813">Transport</keyword>
<evidence type="ECO:0000256" key="1">
    <source>
        <dbReference type="ARBA" id="ARBA00004202"/>
    </source>
</evidence>
<dbReference type="SUPFAM" id="SSF52540">
    <property type="entry name" value="P-loop containing nucleoside triphosphate hydrolases"/>
    <property type="match status" value="1"/>
</dbReference>
<comment type="subcellular location">
    <subcellularLocation>
        <location evidence="1">Cell membrane</location>
        <topology evidence="1">Peripheral membrane protein</topology>
    </subcellularLocation>
</comment>